<dbReference type="STRING" id="4558.A0A1Z5R162"/>
<dbReference type="Proteomes" id="UP000000768">
    <property type="component" value="Chromosome 9"/>
</dbReference>
<dbReference type="OMA" id="AERDNGH"/>
<dbReference type="EMBL" id="CM000768">
    <property type="protein sequence ID" value="OQU77522.1"/>
    <property type="molecule type" value="Genomic_DNA"/>
</dbReference>
<evidence type="ECO:0000256" key="1">
    <source>
        <dbReference type="ARBA" id="ARBA00006974"/>
    </source>
</evidence>
<dbReference type="InParanoid" id="A0A1Z5R162"/>
<evidence type="ECO:0000313" key="2">
    <source>
        <dbReference type="EMBL" id="OQU77522.1"/>
    </source>
</evidence>
<reference evidence="3" key="2">
    <citation type="journal article" date="2018" name="Plant J.">
        <title>The Sorghum bicolor reference genome: improved assembly, gene annotations, a transcriptome atlas, and signatures of genome organization.</title>
        <authorList>
            <person name="McCormick R.F."/>
            <person name="Truong S.K."/>
            <person name="Sreedasyam A."/>
            <person name="Jenkins J."/>
            <person name="Shu S."/>
            <person name="Sims D."/>
            <person name="Kennedy M."/>
            <person name="Amirebrahimi M."/>
            <person name="Weers B.D."/>
            <person name="McKinley B."/>
            <person name="Mattison A."/>
            <person name="Morishige D.T."/>
            <person name="Grimwood J."/>
            <person name="Schmutz J."/>
            <person name="Mullet J.E."/>
        </authorList>
    </citation>
    <scope>NUCLEOTIDE SEQUENCE [LARGE SCALE GENOMIC DNA]</scope>
    <source>
        <strain evidence="3">cv. BTx623</strain>
    </source>
</reference>
<reference evidence="2 3" key="1">
    <citation type="journal article" date="2009" name="Nature">
        <title>The Sorghum bicolor genome and the diversification of grasses.</title>
        <authorList>
            <person name="Paterson A.H."/>
            <person name="Bowers J.E."/>
            <person name="Bruggmann R."/>
            <person name="Dubchak I."/>
            <person name="Grimwood J."/>
            <person name="Gundlach H."/>
            <person name="Haberer G."/>
            <person name="Hellsten U."/>
            <person name="Mitros T."/>
            <person name="Poliakov A."/>
            <person name="Schmutz J."/>
            <person name="Spannagl M."/>
            <person name="Tang H."/>
            <person name="Wang X."/>
            <person name="Wicker T."/>
            <person name="Bharti A.K."/>
            <person name="Chapman J."/>
            <person name="Feltus F.A."/>
            <person name="Gowik U."/>
            <person name="Grigoriev I.V."/>
            <person name="Lyons E."/>
            <person name="Maher C.A."/>
            <person name="Martis M."/>
            <person name="Narechania A."/>
            <person name="Otillar R.P."/>
            <person name="Penning B.W."/>
            <person name="Salamov A.A."/>
            <person name="Wang Y."/>
            <person name="Zhang L."/>
            <person name="Carpita N.C."/>
            <person name="Freeling M."/>
            <person name="Gingle A.R."/>
            <person name="Hash C.T."/>
            <person name="Keller B."/>
            <person name="Klein P."/>
            <person name="Kresovich S."/>
            <person name="McCann M.C."/>
            <person name="Ming R."/>
            <person name="Peterson D.G."/>
            <person name="Mehboob-ur-Rahman"/>
            <person name="Ware D."/>
            <person name="Westhoff P."/>
            <person name="Mayer K.F."/>
            <person name="Messing J."/>
            <person name="Rokhsar D.S."/>
        </authorList>
    </citation>
    <scope>NUCLEOTIDE SEQUENCE [LARGE SCALE GENOMIC DNA]</scope>
    <source>
        <strain evidence="3">cv. BTx623</strain>
    </source>
</reference>
<keyword evidence="3" id="KW-1185">Reference proteome</keyword>
<dbReference type="GO" id="GO:0009733">
    <property type="term" value="P:response to auxin"/>
    <property type="evidence" value="ECO:0007669"/>
    <property type="project" value="InterPro"/>
</dbReference>
<protein>
    <submittedName>
        <fullName evidence="2">Uncharacterized protein</fullName>
    </submittedName>
</protein>
<gene>
    <name evidence="2" type="ORF">SORBI_3009G062150</name>
</gene>
<accession>A0A1Z5R162</accession>
<dbReference type="Pfam" id="PF02519">
    <property type="entry name" value="Auxin_inducible"/>
    <property type="match status" value="1"/>
</dbReference>
<sequence>MAAPSKRATGTSLISRTLERCKSGLNRIGAGRELPVAGGCFPVYVGPERVRFQVRAEDASHPLFRRLLDDAERDNGHAARGIALPCDVDTYLDVLWRMEHLHRGDGGSEIVPVAVSSPPPIWGLRGFSKGRAAKYRTMNPRSSPMVARISEHKETNNKLARTRSYS</sequence>
<organism evidence="2 3">
    <name type="scientific">Sorghum bicolor</name>
    <name type="common">Sorghum</name>
    <name type="synonym">Sorghum vulgare</name>
    <dbReference type="NCBI Taxonomy" id="4558"/>
    <lineage>
        <taxon>Eukaryota</taxon>
        <taxon>Viridiplantae</taxon>
        <taxon>Streptophyta</taxon>
        <taxon>Embryophyta</taxon>
        <taxon>Tracheophyta</taxon>
        <taxon>Spermatophyta</taxon>
        <taxon>Magnoliopsida</taxon>
        <taxon>Liliopsida</taxon>
        <taxon>Poales</taxon>
        <taxon>Poaceae</taxon>
        <taxon>PACMAD clade</taxon>
        <taxon>Panicoideae</taxon>
        <taxon>Andropogonodae</taxon>
        <taxon>Andropogoneae</taxon>
        <taxon>Sorghinae</taxon>
        <taxon>Sorghum</taxon>
    </lineage>
</organism>
<dbReference type="InterPro" id="IPR003676">
    <property type="entry name" value="SAUR_fam"/>
</dbReference>
<evidence type="ECO:0000313" key="3">
    <source>
        <dbReference type="Proteomes" id="UP000000768"/>
    </source>
</evidence>
<dbReference type="Gramene" id="OQU77522">
    <property type="protein sequence ID" value="OQU77522"/>
    <property type="gene ID" value="SORBI_3009G062150"/>
</dbReference>
<dbReference type="PANTHER" id="PTHR31374:SF118">
    <property type="entry name" value="OS01G0924966 PROTEIN"/>
    <property type="match status" value="1"/>
</dbReference>
<comment type="similarity">
    <text evidence="1">Belongs to the ARG7 family.</text>
</comment>
<dbReference type="PANTHER" id="PTHR31374">
    <property type="entry name" value="AUXIN-INDUCED PROTEIN-LIKE-RELATED"/>
    <property type="match status" value="1"/>
</dbReference>
<dbReference type="AlphaFoldDB" id="A0A1Z5R162"/>
<name>A0A1Z5R162_SORBI</name>
<proteinExistence type="inferred from homology"/>